<sequence>MAESTSVDAHTHTGRGDHHSPRPRKPTRIDFLKPHLNDESVKQHPEAASGVSSGRTTPIPADAPPSVQAASSARRQIRAQQKRRMFPTIDYVNRVSHFDPASDYHDFRGFFVLFWIGLAIMVITSMLRTVKETGYPFQIRQWNLFKEKIWELGLVDGAMVGSTALALPLQKLFLNGKGPLRWSQLGMAIQSIYQAVWLSFWCTYPFIRDWSWTAQVFFTLHLLAIFMKMHSYAFYNGHLSEALRRLNDLDNPEKANKAPAVRYPKPRTHLHEIPQSPSQSEPDAANQESLRQLREDLAFELSSPLGRVSYPENLNLHNWVDFIFCPTLCYELEYPRVAYIRPLEVFYKALAVFGCIFLMVITTEEFILPVLDESAVALHHSKGALDFSLILAETIGRLLFPFMITFLLTFLVIFEYILGAFAEITRFADRQFYADWWNSCDWLEFSREWNIPVHHFFRRHVYSASKNHLSRPLATLITFLISALAHELVMGCITRKFRGYGFFAMMLQMPIVMVQRSKWVRGRTLLNNVLFWCSMVLGLSMVCWTILPFMMVANQQQMCALYVLV</sequence>
<dbReference type="Proteomes" id="UP000799754">
    <property type="component" value="Unassembled WGS sequence"/>
</dbReference>
<organism evidence="1 2">
    <name type="scientific">Macroventuria anomochaeta</name>
    <dbReference type="NCBI Taxonomy" id="301207"/>
    <lineage>
        <taxon>Eukaryota</taxon>
        <taxon>Fungi</taxon>
        <taxon>Dikarya</taxon>
        <taxon>Ascomycota</taxon>
        <taxon>Pezizomycotina</taxon>
        <taxon>Dothideomycetes</taxon>
        <taxon>Pleosporomycetidae</taxon>
        <taxon>Pleosporales</taxon>
        <taxon>Pleosporineae</taxon>
        <taxon>Didymellaceae</taxon>
        <taxon>Macroventuria</taxon>
    </lineage>
</organism>
<keyword evidence="2" id="KW-1185">Reference proteome</keyword>
<evidence type="ECO:0000313" key="1">
    <source>
        <dbReference type="EMBL" id="KAF2628236.1"/>
    </source>
</evidence>
<accession>A0ACB6S1S9</accession>
<name>A0ACB6S1S9_9PLEO</name>
<gene>
    <name evidence="1" type="ORF">BU25DRAFT_467646</name>
</gene>
<protein>
    <submittedName>
        <fullName evidence="1">Uncharacterized protein</fullName>
    </submittedName>
</protein>
<reference evidence="1" key="1">
    <citation type="journal article" date="2020" name="Stud. Mycol.">
        <title>101 Dothideomycetes genomes: a test case for predicting lifestyles and emergence of pathogens.</title>
        <authorList>
            <person name="Haridas S."/>
            <person name="Albert R."/>
            <person name="Binder M."/>
            <person name="Bloem J."/>
            <person name="Labutti K."/>
            <person name="Salamov A."/>
            <person name="Andreopoulos B."/>
            <person name="Baker S."/>
            <person name="Barry K."/>
            <person name="Bills G."/>
            <person name="Bluhm B."/>
            <person name="Cannon C."/>
            <person name="Castanera R."/>
            <person name="Culley D."/>
            <person name="Daum C."/>
            <person name="Ezra D."/>
            <person name="Gonzalez J."/>
            <person name="Henrissat B."/>
            <person name="Kuo A."/>
            <person name="Liang C."/>
            <person name="Lipzen A."/>
            <person name="Lutzoni F."/>
            <person name="Magnuson J."/>
            <person name="Mondo S."/>
            <person name="Nolan M."/>
            <person name="Ohm R."/>
            <person name="Pangilinan J."/>
            <person name="Park H.-J."/>
            <person name="Ramirez L."/>
            <person name="Alfaro M."/>
            <person name="Sun H."/>
            <person name="Tritt A."/>
            <person name="Yoshinaga Y."/>
            <person name="Zwiers L.-H."/>
            <person name="Turgeon B."/>
            <person name="Goodwin S."/>
            <person name="Spatafora J."/>
            <person name="Crous P."/>
            <person name="Grigoriev I."/>
        </authorList>
    </citation>
    <scope>NUCLEOTIDE SEQUENCE</scope>
    <source>
        <strain evidence="1">CBS 525.71</strain>
    </source>
</reference>
<proteinExistence type="predicted"/>
<evidence type="ECO:0000313" key="2">
    <source>
        <dbReference type="Proteomes" id="UP000799754"/>
    </source>
</evidence>
<dbReference type="EMBL" id="MU006714">
    <property type="protein sequence ID" value="KAF2628236.1"/>
    <property type="molecule type" value="Genomic_DNA"/>
</dbReference>
<comment type="caution">
    <text evidence="1">The sequence shown here is derived from an EMBL/GenBank/DDBJ whole genome shotgun (WGS) entry which is preliminary data.</text>
</comment>